<dbReference type="Proteomes" id="UP001066276">
    <property type="component" value="Chromosome 7"/>
</dbReference>
<proteinExistence type="predicted"/>
<dbReference type="AlphaFoldDB" id="A0AAV7PUN4"/>
<evidence type="ECO:0000256" key="1">
    <source>
        <dbReference type="SAM" id="MobiDB-lite"/>
    </source>
</evidence>
<evidence type="ECO:0000313" key="2">
    <source>
        <dbReference type="EMBL" id="KAJ1131730.1"/>
    </source>
</evidence>
<gene>
    <name evidence="2" type="ORF">NDU88_010063</name>
</gene>
<name>A0AAV7PUN4_PLEWA</name>
<accession>A0AAV7PUN4</accession>
<sequence>MGPPVSVITDYLVELDLSSLKEVQRKGLDEDLQLEELKKVVRDMARHKAQGPGGWLVEYYQAYEDLLLPRLLETLHRSKRLGALPPLRPLWAAVIEELREITALRDLLTVPVRRVGETCCSRAEFPLEAESQAKPSGSNPHPDPRSKHACGSRGEPRSLPATGAL</sequence>
<protein>
    <submittedName>
        <fullName evidence="2">Uncharacterized protein</fullName>
    </submittedName>
</protein>
<dbReference type="EMBL" id="JANPWB010000011">
    <property type="protein sequence ID" value="KAJ1131730.1"/>
    <property type="molecule type" value="Genomic_DNA"/>
</dbReference>
<organism evidence="2 3">
    <name type="scientific">Pleurodeles waltl</name>
    <name type="common">Iberian ribbed newt</name>
    <dbReference type="NCBI Taxonomy" id="8319"/>
    <lineage>
        <taxon>Eukaryota</taxon>
        <taxon>Metazoa</taxon>
        <taxon>Chordata</taxon>
        <taxon>Craniata</taxon>
        <taxon>Vertebrata</taxon>
        <taxon>Euteleostomi</taxon>
        <taxon>Amphibia</taxon>
        <taxon>Batrachia</taxon>
        <taxon>Caudata</taxon>
        <taxon>Salamandroidea</taxon>
        <taxon>Salamandridae</taxon>
        <taxon>Pleurodelinae</taxon>
        <taxon>Pleurodeles</taxon>
    </lineage>
</organism>
<feature type="region of interest" description="Disordered" evidence="1">
    <location>
        <begin position="126"/>
        <end position="165"/>
    </location>
</feature>
<keyword evidence="3" id="KW-1185">Reference proteome</keyword>
<comment type="caution">
    <text evidence="2">The sequence shown here is derived from an EMBL/GenBank/DDBJ whole genome shotgun (WGS) entry which is preliminary data.</text>
</comment>
<evidence type="ECO:0000313" key="3">
    <source>
        <dbReference type="Proteomes" id="UP001066276"/>
    </source>
</evidence>
<reference evidence="2" key="1">
    <citation type="journal article" date="2022" name="bioRxiv">
        <title>Sequencing and chromosome-scale assembly of the giantPleurodeles waltlgenome.</title>
        <authorList>
            <person name="Brown T."/>
            <person name="Elewa A."/>
            <person name="Iarovenko S."/>
            <person name="Subramanian E."/>
            <person name="Araus A.J."/>
            <person name="Petzold A."/>
            <person name="Susuki M."/>
            <person name="Suzuki K.-i.T."/>
            <person name="Hayashi T."/>
            <person name="Toyoda A."/>
            <person name="Oliveira C."/>
            <person name="Osipova E."/>
            <person name="Leigh N.D."/>
            <person name="Simon A."/>
            <person name="Yun M.H."/>
        </authorList>
    </citation>
    <scope>NUCLEOTIDE SEQUENCE</scope>
    <source>
        <strain evidence="2">20211129_DDA</strain>
        <tissue evidence="2">Liver</tissue>
    </source>
</reference>